<dbReference type="EMBL" id="SETJ01000049">
    <property type="protein sequence ID" value="RZM16299.1"/>
    <property type="molecule type" value="Genomic_DNA"/>
</dbReference>
<evidence type="ECO:0000313" key="2">
    <source>
        <dbReference type="EMBL" id="RZM16299.1"/>
    </source>
</evidence>
<proteinExistence type="predicted"/>
<gene>
    <name evidence="2" type="ORF">LDELB18P1_1232</name>
</gene>
<dbReference type="Proteomes" id="UP000292818">
    <property type="component" value="Unassembled WGS sequence"/>
</dbReference>
<feature type="chain" id="PRO_5020664106" description="BIG2 domain-containing protein" evidence="1">
    <location>
        <begin position="25"/>
        <end position="567"/>
    </location>
</feature>
<dbReference type="RefSeq" id="WP_130137574.1">
    <property type="nucleotide sequence ID" value="NZ_SETJ01000049.1"/>
</dbReference>
<protein>
    <recommendedName>
        <fullName evidence="4">BIG2 domain-containing protein</fullName>
    </recommendedName>
</protein>
<sequence>MRRFALGMMTSAALMAGLASQVQASSKDYSKSTKTDLVTKIMGNKSYQVYSSLRLEEVTKKVKTKTKEKKKYTVKKKEWKFGKKLTVSADFRYAHVQSKSYKVKDGKRYYYIYVNGRPVGYVNEKAFALSKANVVSQVSLVNNQYDSVGFNAEDAINYVTDQHGSLVDNDSVEISCKSAKLNISDTGYVSSRKAGTAVLTFKYGKAKATSKLTVRGDAKEGISSAGVTPVKTDLPKIETWSARDRASSHKHWATKSARDRASSHKYWATNMSGNAKGADIETIFYHPAVLSAPGSSNLEAKVSSAVQGIDFYDNDLVTSNLDLGQADNWEARGHMVYYNMRKVKEYNWQLIPSKMLSFNTWLSYIKNIKVSPYMKLGHGQSVGSTKKYVYVLANWNRSNNWSNSQELIRVKKSTMEIDKIWTFKVWNGSAKYPRIFLNADVIDDNTLLALFHNAYKHRYEYWKISRSGDSFKAKEVGATGSDLISNSAEVQGFVWNSAYDVYYIAFNDYLFKIGAGLDGKTDAGKLLNYYKFDTGRREFEGLSSYGPELYLNLNHPTETLKVNHITK</sequence>
<accession>A0A4V2E141</accession>
<evidence type="ECO:0008006" key="4">
    <source>
        <dbReference type="Google" id="ProtNLM"/>
    </source>
</evidence>
<dbReference type="AlphaFoldDB" id="A0A4V2E141"/>
<reference evidence="2 3" key="1">
    <citation type="submission" date="2019-01" db="EMBL/GenBank/DDBJ databases">
        <title>Colonization of the human gut by bovine bacteria present in Parmesan cheese.</title>
        <authorList>
            <person name="Lugli G.A."/>
            <person name="Milani C."/>
        </authorList>
    </citation>
    <scope>NUCLEOTIDE SEQUENCE [LARGE SCALE GENOMIC DNA]</scope>
    <source>
        <strain evidence="2 3">LDELB18P1</strain>
    </source>
</reference>
<keyword evidence="1" id="KW-0732">Signal</keyword>
<organism evidence="2 3">
    <name type="scientific">Lactobacillus delbrueckii</name>
    <dbReference type="NCBI Taxonomy" id="1584"/>
    <lineage>
        <taxon>Bacteria</taxon>
        <taxon>Bacillati</taxon>
        <taxon>Bacillota</taxon>
        <taxon>Bacilli</taxon>
        <taxon>Lactobacillales</taxon>
        <taxon>Lactobacillaceae</taxon>
        <taxon>Lactobacillus</taxon>
    </lineage>
</organism>
<evidence type="ECO:0000256" key="1">
    <source>
        <dbReference type="SAM" id="SignalP"/>
    </source>
</evidence>
<evidence type="ECO:0000313" key="3">
    <source>
        <dbReference type="Proteomes" id="UP000292818"/>
    </source>
</evidence>
<feature type="signal peptide" evidence="1">
    <location>
        <begin position="1"/>
        <end position="24"/>
    </location>
</feature>
<comment type="caution">
    <text evidence="2">The sequence shown here is derived from an EMBL/GenBank/DDBJ whole genome shotgun (WGS) entry which is preliminary data.</text>
</comment>
<name>A0A4V2E141_9LACO</name>